<keyword evidence="13" id="KW-1185">Reference proteome</keyword>
<dbReference type="Pfam" id="PF07992">
    <property type="entry name" value="Pyr_redox_2"/>
    <property type="match status" value="1"/>
</dbReference>
<evidence type="ECO:0000256" key="1">
    <source>
        <dbReference type="ARBA" id="ARBA00001974"/>
    </source>
</evidence>
<sequence>MTHYDLIVIGAGSGNTIVDDRFDDRRVAIVEKGPFGGTCLNRGCIPSKMFIYVADLAESARRGPALGLPTEVGRADWTAIRDRIFARIDDNAESGRDYREDADNVDVLVGEARFVGERRLVVDLADGGTAEITADQVVLASGSRPVVPPIDGLDDVPHETSDTIMRIPELPARLGVIGGGYVGCELAHVFAAYGSEVVQVESADRLLSTQDADIAAHFTRGAQQRYDVRLGTKVERVSRTAGGAVTLHLDDGSEAEVDVLLVAVGRRPNSDLLEVDKAGVETDDKGLVVVDQHQRTTAPGVWALGDASSHEPLKHVANQDARVVQANLLATYSGSSELVTSDHDVVPQAVFAHPQVAAVGLTEAEAREEHGDHDVVVARHDVADVAYGWALAGDLDDDPEAAGFVKLVALRSTGRLVGAHLVGPMASVLVQPLIQAMVHDLPVKGLARSQYWIHPSLAEVVENALIGLESALED</sequence>
<dbReference type="PANTHER" id="PTHR43014:SF5">
    <property type="entry name" value="GLUTATHIONE REDUCTASE (NADPH)"/>
    <property type="match status" value="1"/>
</dbReference>
<dbReference type="PRINTS" id="PR00368">
    <property type="entry name" value="FADPNR"/>
</dbReference>
<feature type="domain" description="Pyridine nucleotide-disulphide oxidoreductase dimerisation" evidence="10">
    <location>
        <begin position="346"/>
        <end position="464"/>
    </location>
</feature>
<dbReference type="PROSITE" id="PS00076">
    <property type="entry name" value="PYRIDINE_REDOX_1"/>
    <property type="match status" value="1"/>
</dbReference>
<keyword evidence="3 9" id="KW-0285">Flavoprotein</keyword>
<dbReference type="InterPro" id="IPR004099">
    <property type="entry name" value="Pyr_nucl-diS_OxRdtase_dimer"/>
</dbReference>
<dbReference type="GO" id="GO:0050627">
    <property type="term" value="F:mycothione reductase [NAD(P)H] activity"/>
    <property type="evidence" value="ECO:0007669"/>
    <property type="project" value="UniProtKB-EC"/>
</dbReference>
<organism evidence="12 13">
    <name type="scientific">Nocardioides plantarum</name>
    <dbReference type="NCBI Taxonomy" id="29299"/>
    <lineage>
        <taxon>Bacteria</taxon>
        <taxon>Bacillati</taxon>
        <taxon>Actinomycetota</taxon>
        <taxon>Actinomycetes</taxon>
        <taxon>Propionibacteriales</taxon>
        <taxon>Nocardioidaceae</taxon>
        <taxon>Nocardioides</taxon>
    </lineage>
</organism>
<evidence type="ECO:0000313" key="13">
    <source>
        <dbReference type="Proteomes" id="UP001589750"/>
    </source>
</evidence>
<dbReference type="EMBL" id="JBHMDG010000010">
    <property type="protein sequence ID" value="MFB9312977.1"/>
    <property type="molecule type" value="Genomic_DNA"/>
</dbReference>
<evidence type="ECO:0000259" key="11">
    <source>
        <dbReference type="Pfam" id="PF07992"/>
    </source>
</evidence>
<evidence type="ECO:0000256" key="7">
    <source>
        <dbReference type="ARBA" id="ARBA00023157"/>
    </source>
</evidence>
<comment type="caution">
    <text evidence="12">The sequence shown here is derived from an EMBL/GenBank/DDBJ whole genome shotgun (WGS) entry which is preliminary data.</text>
</comment>
<protein>
    <submittedName>
        <fullName evidence="12">Mycothione reductase</fullName>
        <ecNumber evidence="12">1.8.1.15</ecNumber>
    </submittedName>
</protein>
<keyword evidence="4 9" id="KW-0274">FAD</keyword>
<evidence type="ECO:0000256" key="5">
    <source>
        <dbReference type="ARBA" id="ARBA00022857"/>
    </source>
</evidence>
<dbReference type="Pfam" id="PF02852">
    <property type="entry name" value="Pyr_redox_dim"/>
    <property type="match status" value="1"/>
</dbReference>
<dbReference type="InterPro" id="IPR016156">
    <property type="entry name" value="FAD/NAD-linked_Rdtase_dimer_sf"/>
</dbReference>
<evidence type="ECO:0000256" key="9">
    <source>
        <dbReference type="RuleBase" id="RU003691"/>
    </source>
</evidence>
<proteinExistence type="inferred from homology"/>
<reference evidence="12 13" key="1">
    <citation type="submission" date="2024-09" db="EMBL/GenBank/DDBJ databases">
        <authorList>
            <person name="Sun Q."/>
            <person name="Mori K."/>
        </authorList>
    </citation>
    <scope>NUCLEOTIDE SEQUENCE [LARGE SCALE GENOMIC DNA]</scope>
    <source>
        <strain evidence="12 13">JCM 9626</strain>
    </source>
</reference>
<dbReference type="Gene3D" id="3.30.390.30">
    <property type="match status" value="1"/>
</dbReference>
<evidence type="ECO:0000259" key="10">
    <source>
        <dbReference type="Pfam" id="PF02852"/>
    </source>
</evidence>
<dbReference type="InterPro" id="IPR023753">
    <property type="entry name" value="FAD/NAD-binding_dom"/>
</dbReference>
<keyword evidence="7" id="KW-1015">Disulfide bond</keyword>
<comment type="cofactor">
    <cofactor evidence="1">
        <name>FAD</name>
        <dbReference type="ChEBI" id="CHEBI:57692"/>
    </cofactor>
</comment>
<name>A0ABV5K997_9ACTN</name>
<dbReference type="NCBIfam" id="NF005884">
    <property type="entry name" value="PRK07846.1"/>
    <property type="match status" value="1"/>
</dbReference>
<dbReference type="InterPro" id="IPR036188">
    <property type="entry name" value="FAD/NAD-bd_sf"/>
</dbReference>
<keyword evidence="6 9" id="KW-0560">Oxidoreductase</keyword>
<keyword evidence="5" id="KW-0521">NADP</keyword>
<accession>A0ABV5K997</accession>
<dbReference type="RefSeq" id="WP_140011688.1">
    <property type="nucleotide sequence ID" value="NZ_JBHMDG010000010.1"/>
</dbReference>
<dbReference type="Proteomes" id="UP001589750">
    <property type="component" value="Unassembled WGS sequence"/>
</dbReference>
<dbReference type="InterPro" id="IPR012999">
    <property type="entry name" value="Pyr_OxRdtase_I_AS"/>
</dbReference>
<dbReference type="Gene3D" id="3.50.50.60">
    <property type="entry name" value="FAD/NAD(P)-binding domain"/>
    <property type="match status" value="2"/>
</dbReference>
<dbReference type="SUPFAM" id="SSF55424">
    <property type="entry name" value="FAD/NAD-linked reductases, dimerisation (C-terminal) domain"/>
    <property type="match status" value="1"/>
</dbReference>
<evidence type="ECO:0000256" key="8">
    <source>
        <dbReference type="ARBA" id="ARBA00023284"/>
    </source>
</evidence>
<feature type="domain" description="FAD/NAD(P)-binding" evidence="11">
    <location>
        <begin position="4"/>
        <end position="319"/>
    </location>
</feature>
<keyword evidence="8 9" id="KW-0676">Redox-active center</keyword>
<dbReference type="SUPFAM" id="SSF51905">
    <property type="entry name" value="FAD/NAD(P)-binding domain"/>
    <property type="match status" value="1"/>
</dbReference>
<gene>
    <name evidence="12" type="ORF">ACFFRI_07970</name>
</gene>
<evidence type="ECO:0000256" key="6">
    <source>
        <dbReference type="ARBA" id="ARBA00023002"/>
    </source>
</evidence>
<comment type="similarity">
    <text evidence="2 9">Belongs to the class-I pyridine nucleotide-disulfide oxidoreductase family.</text>
</comment>
<evidence type="ECO:0000256" key="2">
    <source>
        <dbReference type="ARBA" id="ARBA00007532"/>
    </source>
</evidence>
<dbReference type="PANTHER" id="PTHR43014">
    <property type="entry name" value="MERCURIC REDUCTASE"/>
    <property type="match status" value="1"/>
</dbReference>
<dbReference type="PIRSF" id="PIRSF000350">
    <property type="entry name" value="Mercury_reductase_MerA"/>
    <property type="match status" value="1"/>
</dbReference>
<dbReference type="EC" id="1.8.1.15" evidence="12"/>
<dbReference type="InterPro" id="IPR001100">
    <property type="entry name" value="Pyr_nuc-diS_OxRdtase"/>
</dbReference>
<evidence type="ECO:0000313" key="12">
    <source>
        <dbReference type="EMBL" id="MFB9312977.1"/>
    </source>
</evidence>
<evidence type="ECO:0000256" key="3">
    <source>
        <dbReference type="ARBA" id="ARBA00022630"/>
    </source>
</evidence>
<dbReference type="PRINTS" id="PR00411">
    <property type="entry name" value="PNDRDTASEI"/>
</dbReference>
<evidence type="ECO:0000256" key="4">
    <source>
        <dbReference type="ARBA" id="ARBA00022827"/>
    </source>
</evidence>